<dbReference type="SUPFAM" id="SSF52540">
    <property type="entry name" value="P-loop containing nucleoside triphosphate hydrolases"/>
    <property type="match status" value="1"/>
</dbReference>
<feature type="domain" description="ATPase AAA-type core" evidence="1">
    <location>
        <begin position="44"/>
        <end position="334"/>
    </location>
</feature>
<organism evidence="2 3">
    <name type="scientific">Anaerostipes hadrus</name>
    <dbReference type="NCBI Taxonomy" id="649756"/>
    <lineage>
        <taxon>Bacteria</taxon>
        <taxon>Bacillati</taxon>
        <taxon>Bacillota</taxon>
        <taxon>Clostridia</taxon>
        <taxon>Lachnospirales</taxon>
        <taxon>Lachnospiraceae</taxon>
        <taxon>Anaerostipes</taxon>
    </lineage>
</organism>
<dbReference type="Gene3D" id="3.40.50.300">
    <property type="entry name" value="P-loop containing nucleotide triphosphate hydrolases"/>
    <property type="match status" value="1"/>
</dbReference>
<protein>
    <submittedName>
        <fullName evidence="2">Predicted ATP-binding protein involved in virulence</fullName>
    </submittedName>
</protein>
<evidence type="ECO:0000313" key="3">
    <source>
        <dbReference type="Proteomes" id="UP000095598"/>
    </source>
</evidence>
<dbReference type="AlphaFoldDB" id="A0A173TLR2"/>
<dbReference type="InterPro" id="IPR027417">
    <property type="entry name" value="P-loop_NTPase"/>
</dbReference>
<sequence length="382" mass="45199">MLKAFTLRNYKNFKDEITIDFENIRDYSFQTNCISDGIIRKMLICGRNATGKTHLGKALLDIKDVLCGTFECPYDPFLLNTDSDEKTAFFEYRFQFGDTELCYEYLKEYRGLNYEKLEINGISIFECDFEKGKYDFDHLNDIHAETANTEYYLEYVKSCDDIPGSRFAFLKWTLDHMALDENSVLLKLTDYVNGMSRITADYREFSLLSNTVEEQNFYQLLEKNHNLQHFEDFLNVMGIECKLKLKRMLSRQRNLYFVYDRMIPFLENASSGILMLTELYYRILSNDENVSFLYLDGIDSFFHYETTEKMLLVLKETYPKCQIILTSHNTHLLSNKFMRPDCLFILSGKGILTSFCNSTQRELKEEHNLEKMYISGEFEMYE</sequence>
<keyword evidence="2" id="KW-0547">Nucleotide-binding</keyword>
<name>A0A173TLR2_ANAHA</name>
<keyword evidence="2" id="KW-0067">ATP-binding</keyword>
<proteinExistence type="predicted"/>
<dbReference type="EMBL" id="CYXT01000017">
    <property type="protein sequence ID" value="CUN03109.1"/>
    <property type="molecule type" value="Genomic_DNA"/>
</dbReference>
<accession>A0A173TLR2</accession>
<evidence type="ECO:0000259" key="1">
    <source>
        <dbReference type="Pfam" id="PF13304"/>
    </source>
</evidence>
<dbReference type="GO" id="GO:0005524">
    <property type="term" value="F:ATP binding"/>
    <property type="evidence" value="ECO:0007669"/>
    <property type="project" value="UniProtKB-KW"/>
</dbReference>
<dbReference type="GO" id="GO:0016887">
    <property type="term" value="F:ATP hydrolysis activity"/>
    <property type="evidence" value="ECO:0007669"/>
    <property type="project" value="InterPro"/>
</dbReference>
<reference evidence="2 3" key="1">
    <citation type="submission" date="2015-09" db="EMBL/GenBank/DDBJ databases">
        <authorList>
            <consortium name="Pathogen Informatics"/>
        </authorList>
    </citation>
    <scope>NUCLEOTIDE SEQUENCE [LARGE SCALE GENOMIC DNA]</scope>
    <source>
        <strain evidence="2 3">2789STDY5608868</strain>
    </source>
</reference>
<dbReference type="Proteomes" id="UP000095598">
    <property type="component" value="Unassembled WGS sequence"/>
</dbReference>
<gene>
    <name evidence="2" type="ORF">ERS852425_02159</name>
</gene>
<dbReference type="Pfam" id="PF13304">
    <property type="entry name" value="AAA_21"/>
    <property type="match status" value="1"/>
</dbReference>
<dbReference type="InterPro" id="IPR003959">
    <property type="entry name" value="ATPase_AAA_core"/>
</dbReference>
<evidence type="ECO:0000313" key="2">
    <source>
        <dbReference type="EMBL" id="CUN03109.1"/>
    </source>
</evidence>
<dbReference type="RefSeq" id="WP_044920827.1">
    <property type="nucleotide sequence ID" value="NZ_CYXT01000017.1"/>
</dbReference>